<accession>A0AAJ8E3L1</accession>
<name>A0AAJ8E3L1_ASPNG</name>
<reference evidence="1" key="1">
    <citation type="submission" date="2025-02" db="EMBL/GenBank/DDBJ databases">
        <authorList>
            <consortium name="NCBI Genome Project"/>
        </authorList>
    </citation>
    <scope>NUCLEOTIDE SEQUENCE</scope>
</reference>
<gene>
    <name evidence="1" type="ORF">An08g01392</name>
</gene>
<sequence>NPGFPSTEAGTSSSDHCCVARLRRIDFPANCLFTVTVAQGWFPVIRQYSLSESLSTNPSLLRHLTPNRAQVSGKNHRSYLTLNTSTP</sequence>
<feature type="non-terminal residue" evidence="1">
    <location>
        <position position="87"/>
    </location>
</feature>
<dbReference type="VEuPathDB" id="FungiDB:An08g01392"/>
<dbReference type="AlphaFoldDB" id="A0AAJ8E3L1"/>
<dbReference type="KEGG" id="ang:An08g01392"/>
<organism evidence="1">
    <name type="scientific">Aspergillus niger</name>
    <dbReference type="NCBI Taxonomy" id="5061"/>
    <lineage>
        <taxon>Eukaryota</taxon>
        <taxon>Fungi</taxon>
        <taxon>Dikarya</taxon>
        <taxon>Ascomycota</taxon>
        <taxon>Pezizomycotina</taxon>
        <taxon>Eurotiomycetes</taxon>
        <taxon>Eurotiomycetidae</taxon>
        <taxon>Eurotiales</taxon>
        <taxon>Aspergillaceae</taxon>
        <taxon>Aspergillus</taxon>
        <taxon>Aspergillus subgen. Circumdati</taxon>
    </lineage>
</organism>
<protein>
    <submittedName>
        <fullName evidence="1">Uncharacterized protein</fullName>
    </submittedName>
</protein>
<dbReference type="RefSeq" id="XP_059606153.1">
    <property type="nucleotide sequence ID" value="XM_059748833.1"/>
</dbReference>
<dbReference type="GeneID" id="4982452"/>
<proteinExistence type="predicted"/>
<feature type="non-terminal residue" evidence="1">
    <location>
        <position position="1"/>
    </location>
</feature>
<reference evidence="1" key="2">
    <citation type="submission" date="2025-08" db="UniProtKB">
        <authorList>
            <consortium name="RefSeq"/>
        </authorList>
    </citation>
    <scope>IDENTIFICATION</scope>
</reference>
<evidence type="ECO:0000313" key="1">
    <source>
        <dbReference type="RefSeq" id="XP_059606153.1"/>
    </source>
</evidence>